<dbReference type="PANTHER" id="PTHR35596:SF1">
    <property type="entry name" value="MICROBIAL-TYPE PARG CATALYTIC DOMAIN-CONTAINING PROTEIN"/>
    <property type="match status" value="1"/>
</dbReference>
<name>A0AAW6D416_9FIRM</name>
<gene>
    <name evidence="2" type="ORF">PNE09_05220</name>
</gene>
<feature type="domain" description="Microbial-type PARG catalytic" evidence="1">
    <location>
        <begin position="22"/>
        <end position="149"/>
    </location>
</feature>
<dbReference type="EMBL" id="JAQLXW010000005">
    <property type="protein sequence ID" value="MDB8003472.1"/>
    <property type="molecule type" value="Genomic_DNA"/>
</dbReference>
<dbReference type="InterPro" id="IPR019261">
    <property type="entry name" value="PARG_cat_microbial"/>
</dbReference>
<evidence type="ECO:0000313" key="3">
    <source>
        <dbReference type="Proteomes" id="UP001210809"/>
    </source>
</evidence>
<proteinExistence type="predicted"/>
<dbReference type="Proteomes" id="UP001210809">
    <property type="component" value="Unassembled WGS sequence"/>
</dbReference>
<dbReference type="Pfam" id="PF10021">
    <property type="entry name" value="PARG_cat_microb"/>
    <property type="match status" value="1"/>
</dbReference>
<dbReference type="Gene3D" id="3.40.220.10">
    <property type="entry name" value="Leucine Aminopeptidase, subunit E, domain 1"/>
    <property type="match status" value="1"/>
</dbReference>
<evidence type="ECO:0000259" key="1">
    <source>
        <dbReference type="Pfam" id="PF10021"/>
    </source>
</evidence>
<organism evidence="2 3">
    <name type="scientific">[Eubacterium] siraeum</name>
    <dbReference type="NCBI Taxonomy" id="39492"/>
    <lineage>
        <taxon>Bacteria</taxon>
        <taxon>Bacillati</taxon>
        <taxon>Bacillota</taxon>
        <taxon>Clostridia</taxon>
        <taxon>Eubacteriales</taxon>
        <taxon>Oscillospiraceae</taxon>
        <taxon>Oscillospiraceae incertae sedis</taxon>
    </lineage>
</organism>
<dbReference type="SUPFAM" id="SSF52949">
    <property type="entry name" value="Macro domain-like"/>
    <property type="match status" value="1"/>
</dbReference>
<evidence type="ECO:0000313" key="2">
    <source>
        <dbReference type="EMBL" id="MDB8003472.1"/>
    </source>
</evidence>
<reference evidence="2" key="1">
    <citation type="submission" date="2023-01" db="EMBL/GenBank/DDBJ databases">
        <title>Human gut microbiome strain richness.</title>
        <authorList>
            <person name="Chen-Liaw A."/>
        </authorList>
    </citation>
    <scope>NUCLEOTIDE SEQUENCE</scope>
    <source>
        <strain evidence="2">1001283st1_G1_1001283B150217_161031</strain>
    </source>
</reference>
<accession>A0AAW6D416</accession>
<comment type="caution">
    <text evidence="2">The sequence shown here is derived from an EMBL/GenBank/DDBJ whole genome shotgun (WGS) entry which is preliminary data.</text>
</comment>
<dbReference type="AlphaFoldDB" id="A0AAW6D416"/>
<dbReference type="InterPro" id="IPR043472">
    <property type="entry name" value="Macro_dom-like"/>
</dbReference>
<dbReference type="PIRSF" id="PIRSF014899">
    <property type="entry name" value="UCP014899"/>
    <property type="match status" value="1"/>
</dbReference>
<protein>
    <submittedName>
        <fullName evidence="2">TIGR02452 family protein</fullName>
    </submittedName>
</protein>
<dbReference type="InterPro" id="IPR012664">
    <property type="entry name" value="CHP02452"/>
</dbReference>
<sequence length="280" mass="30738">MKDRREINIEVFEDTMKHYKSNPTLKAAVSNSVANQKFTAADETVELPQCAGYSPTVTVSGKRSLEAAVEYTKQGMKTCVLNFASASNPGGGVTLGASAQEESICRCSTLYPCLNTGDMWSCFYTPHRQAENPLYNNDCIYTPDVYVIKSDTNVPKLLPESEWQKVNIITCAAPNLRHKPSNCMNPGAGDKRADINDKELAQLLTSRIRRIFEIAAANGNEALILGAFGCGAFKNPPIVVAKVFAEQLQAFKGCFKAIEFAVFHTERETGNYNAFKAAIR</sequence>
<dbReference type="NCBIfam" id="TIGR02452">
    <property type="entry name" value="TIGR02452 family protein"/>
    <property type="match status" value="1"/>
</dbReference>
<dbReference type="PANTHER" id="PTHR35596">
    <property type="entry name" value="DUF2263 DOMAIN-CONTAINING PROTEIN"/>
    <property type="match status" value="1"/>
</dbReference>